<dbReference type="PROSITE" id="PS51277">
    <property type="entry name" value="BURP"/>
    <property type="match status" value="1"/>
</dbReference>
<dbReference type="PANTHER" id="PTHR31236:SF32">
    <property type="entry name" value="BURP DOMAIN PROTEIN USPL1-LIKE"/>
    <property type="match status" value="1"/>
</dbReference>
<dbReference type="InterPro" id="IPR004873">
    <property type="entry name" value="BURP_dom"/>
</dbReference>
<dbReference type="Pfam" id="PF03181">
    <property type="entry name" value="BURP"/>
    <property type="match status" value="1"/>
</dbReference>
<reference evidence="3 4" key="1">
    <citation type="journal article" date="2024" name="G3 (Bethesda)">
        <title>Genome assembly of Hibiscus sabdariffa L. provides insights into metabolisms of medicinal natural products.</title>
        <authorList>
            <person name="Kim T."/>
        </authorList>
    </citation>
    <scope>NUCLEOTIDE SEQUENCE [LARGE SCALE GENOMIC DNA]</scope>
    <source>
        <strain evidence="3">TK-2024</strain>
        <tissue evidence="3">Old leaves</tissue>
    </source>
</reference>
<feature type="chain" id="PRO_5045556968" description="BURP domain-containing protein" evidence="1">
    <location>
        <begin position="25"/>
        <end position="284"/>
    </location>
</feature>
<dbReference type="InterPro" id="IPR044816">
    <property type="entry name" value="BURP"/>
</dbReference>
<gene>
    <name evidence="3" type="ORF">V6N11_062646</name>
</gene>
<dbReference type="PANTHER" id="PTHR31236">
    <property type="entry name" value="BURP DOMAIN PROTEIN USPL1-LIKE"/>
    <property type="match status" value="1"/>
</dbReference>
<evidence type="ECO:0000313" key="3">
    <source>
        <dbReference type="EMBL" id="KAK8991643.1"/>
    </source>
</evidence>
<accession>A0ABR2PT55</accession>
<protein>
    <recommendedName>
        <fullName evidence="2">BURP domain-containing protein</fullName>
    </recommendedName>
</protein>
<feature type="signal peptide" evidence="1">
    <location>
        <begin position="1"/>
        <end position="24"/>
    </location>
</feature>
<evidence type="ECO:0000259" key="2">
    <source>
        <dbReference type="PROSITE" id="PS51277"/>
    </source>
</evidence>
<feature type="domain" description="BURP" evidence="2">
    <location>
        <begin position="64"/>
        <end position="284"/>
    </location>
</feature>
<dbReference type="EMBL" id="JBBPBN010000052">
    <property type="protein sequence ID" value="KAK8991643.1"/>
    <property type="molecule type" value="Genomic_DNA"/>
</dbReference>
<organism evidence="3 4">
    <name type="scientific">Hibiscus sabdariffa</name>
    <name type="common">roselle</name>
    <dbReference type="NCBI Taxonomy" id="183260"/>
    <lineage>
        <taxon>Eukaryota</taxon>
        <taxon>Viridiplantae</taxon>
        <taxon>Streptophyta</taxon>
        <taxon>Embryophyta</taxon>
        <taxon>Tracheophyta</taxon>
        <taxon>Spermatophyta</taxon>
        <taxon>Magnoliopsida</taxon>
        <taxon>eudicotyledons</taxon>
        <taxon>Gunneridae</taxon>
        <taxon>Pentapetalae</taxon>
        <taxon>rosids</taxon>
        <taxon>malvids</taxon>
        <taxon>Malvales</taxon>
        <taxon>Malvaceae</taxon>
        <taxon>Malvoideae</taxon>
        <taxon>Hibiscus</taxon>
    </lineage>
</organism>
<keyword evidence="4" id="KW-1185">Reference proteome</keyword>
<dbReference type="Proteomes" id="UP001396334">
    <property type="component" value="Unassembled WGS sequence"/>
</dbReference>
<sequence length="284" mass="31586">MGNKVIYCSFLVLLFVTFVPGISSHDHDRADDVLRLPSMKQHQDGENHVAGGTDKELGDVKKAFATMKDFEVGITRAFYIPYVDRPSFGFFPGERTRSIPVSTKAVSQLHRSSFPLDPDSPLAAAFKRALEFCEFQPPKGEVNVCATSLESLLEFASSAFGLEYTAGKTRILTSPPVPKSNRRLQNYTVVESKVVESGKMIPCHFQPYPYPMYYCHFELGGTNKLFRVSLSSDKGDKITAVFVCHMHTSSSDAHHDSYAKLGFKTGQSEVCHLLPPHDMVVLPK</sequence>
<evidence type="ECO:0000313" key="4">
    <source>
        <dbReference type="Proteomes" id="UP001396334"/>
    </source>
</evidence>
<evidence type="ECO:0000256" key="1">
    <source>
        <dbReference type="SAM" id="SignalP"/>
    </source>
</evidence>
<dbReference type="SMART" id="SM01045">
    <property type="entry name" value="BURP"/>
    <property type="match status" value="1"/>
</dbReference>
<comment type="caution">
    <text evidence="3">The sequence shown here is derived from an EMBL/GenBank/DDBJ whole genome shotgun (WGS) entry which is preliminary data.</text>
</comment>
<keyword evidence="1" id="KW-0732">Signal</keyword>
<name>A0ABR2PT55_9ROSI</name>
<proteinExistence type="predicted"/>